<gene>
    <name evidence="1" type="ORF">CO173_03445</name>
</gene>
<dbReference type="InterPro" id="IPR043129">
    <property type="entry name" value="ATPase_NBD"/>
</dbReference>
<dbReference type="EMBL" id="PFWT01000015">
    <property type="protein sequence ID" value="PJA46169.1"/>
    <property type="molecule type" value="Genomic_DNA"/>
</dbReference>
<dbReference type="Pfam" id="PF11104">
    <property type="entry name" value="PilM_2"/>
    <property type="match status" value="2"/>
</dbReference>
<accession>A0A2M7XE67</accession>
<proteinExistence type="predicted"/>
<dbReference type="PIRSF" id="PIRSF019169">
    <property type="entry name" value="PilM"/>
    <property type="match status" value="1"/>
</dbReference>
<dbReference type="InterPro" id="IPR050696">
    <property type="entry name" value="FtsA/MreB"/>
</dbReference>
<dbReference type="InterPro" id="IPR005883">
    <property type="entry name" value="PilM"/>
</dbReference>
<name>A0A2M7XE67_9BACT</name>
<dbReference type="AlphaFoldDB" id="A0A2M7XE67"/>
<dbReference type="PANTHER" id="PTHR32432">
    <property type="entry name" value="CELL DIVISION PROTEIN FTSA-RELATED"/>
    <property type="match status" value="1"/>
</dbReference>
<evidence type="ECO:0000313" key="1">
    <source>
        <dbReference type="EMBL" id="PJA46169.1"/>
    </source>
</evidence>
<sequence length="390" mass="42547">MALFKKKEENVLGLLGVDIGAGGIKVVELTPKDGRLSLSTYGYSEMKDPEKWDGSLLDDTKKGAEVLKKILLDAGMKVRRANASLPSHAVFHAIITIPQPKTADEDLRPAIESQVRKLLPIPLEQMILDTTVIDKHLLPKKEVKKLEKTGPAKADEKTGTDNKIDLSSELPKQTVSGKHIRILVSGAPKELVAKYVALFKEVGVELASLETEAFALIRSLIGKDKTRMMIVDIGYARTNISVVHEGIPFLHRSIKAGGLGVTTVLAKQMGISTEEAEQTKIDLAVTGEAELPQVLKDAMKPILHEIKYSLELFGQQSTQGSERVEKIIITGGSSNLPQIDKYFSKELDMNVYSGDPWARIVVPDGLKPVLDEIGARFSVAIGLAMKDGNK</sequence>
<dbReference type="SUPFAM" id="SSF53067">
    <property type="entry name" value="Actin-like ATPase domain"/>
    <property type="match status" value="1"/>
</dbReference>
<dbReference type="Proteomes" id="UP000231263">
    <property type="component" value="Unassembled WGS sequence"/>
</dbReference>
<protein>
    <recommendedName>
        <fullName evidence="3">SHS2 domain-containing protein</fullName>
    </recommendedName>
</protein>
<evidence type="ECO:0008006" key="3">
    <source>
        <dbReference type="Google" id="ProtNLM"/>
    </source>
</evidence>
<organism evidence="1 2">
    <name type="scientific">Candidatus Uhrbacteria bacterium CG_4_9_14_3_um_filter_41_35</name>
    <dbReference type="NCBI Taxonomy" id="1975034"/>
    <lineage>
        <taxon>Bacteria</taxon>
        <taxon>Candidatus Uhriibacteriota</taxon>
    </lineage>
</organism>
<evidence type="ECO:0000313" key="2">
    <source>
        <dbReference type="Proteomes" id="UP000231263"/>
    </source>
</evidence>
<dbReference type="PANTHER" id="PTHR32432:SF3">
    <property type="entry name" value="ETHANOLAMINE UTILIZATION PROTEIN EUTJ"/>
    <property type="match status" value="1"/>
</dbReference>
<reference evidence="2" key="1">
    <citation type="submission" date="2017-09" db="EMBL/GenBank/DDBJ databases">
        <title>Depth-based differentiation of microbial function through sediment-hosted aquifers and enrichment of novel symbionts in the deep terrestrial subsurface.</title>
        <authorList>
            <person name="Probst A.J."/>
            <person name="Ladd B."/>
            <person name="Jarett J.K."/>
            <person name="Geller-Mcgrath D.E."/>
            <person name="Sieber C.M.K."/>
            <person name="Emerson J.B."/>
            <person name="Anantharaman K."/>
            <person name="Thomas B.C."/>
            <person name="Malmstrom R."/>
            <person name="Stieglmeier M."/>
            <person name="Klingl A."/>
            <person name="Woyke T."/>
            <person name="Ryan C.M."/>
            <person name="Banfield J.F."/>
        </authorList>
    </citation>
    <scope>NUCLEOTIDE SEQUENCE [LARGE SCALE GENOMIC DNA]</scope>
</reference>
<dbReference type="CDD" id="cd24049">
    <property type="entry name" value="ASKHA_NBD_PilM"/>
    <property type="match status" value="1"/>
</dbReference>
<comment type="caution">
    <text evidence="1">The sequence shown here is derived from an EMBL/GenBank/DDBJ whole genome shotgun (WGS) entry which is preliminary data.</text>
</comment>
<dbReference type="Gene3D" id="3.30.1490.300">
    <property type="match status" value="1"/>
</dbReference>
<dbReference type="Gene3D" id="3.30.420.40">
    <property type="match status" value="2"/>
</dbReference>